<reference evidence="1 2" key="1">
    <citation type="submission" date="2019-06" db="EMBL/GenBank/DDBJ databases">
        <authorList>
            <person name="Li F."/>
        </authorList>
    </citation>
    <scope>NUCLEOTIDE SEQUENCE [LARGE SCALE GENOMIC DNA]</scope>
    <source>
        <strain evidence="1 2">10F1D-1</strain>
    </source>
</reference>
<organism evidence="1 2">
    <name type="scientific">Schumannella soli</name>
    <dbReference type="NCBI Taxonomy" id="2590779"/>
    <lineage>
        <taxon>Bacteria</taxon>
        <taxon>Bacillati</taxon>
        <taxon>Actinomycetota</taxon>
        <taxon>Actinomycetes</taxon>
        <taxon>Micrococcales</taxon>
        <taxon>Microbacteriaceae</taxon>
        <taxon>Schumannella</taxon>
    </lineage>
</organism>
<protein>
    <submittedName>
        <fullName evidence="1">Uncharacterized protein</fullName>
    </submittedName>
</protein>
<accession>A0A506YC96</accession>
<name>A0A506YC96_9MICO</name>
<dbReference type="RefSeq" id="WP_141162584.1">
    <property type="nucleotide sequence ID" value="NZ_VHQG01000001.1"/>
</dbReference>
<dbReference type="EMBL" id="VHQG01000001">
    <property type="protein sequence ID" value="TPW78059.1"/>
    <property type="molecule type" value="Genomic_DNA"/>
</dbReference>
<dbReference type="Proteomes" id="UP000316252">
    <property type="component" value="Unassembled WGS sequence"/>
</dbReference>
<proteinExistence type="predicted"/>
<evidence type="ECO:0000313" key="1">
    <source>
        <dbReference type="EMBL" id="TPW78059.1"/>
    </source>
</evidence>
<keyword evidence="2" id="KW-1185">Reference proteome</keyword>
<sequence length="189" mass="21005">MLDPIPDGIIGENALTFITGAVTQNAIHVADNLEIFRWLMATELQRPYKQVRQYTQSDQNARDLVAALGVDDEVRAAMIGALDDAKAAHEKRNRLSHDVWLWNADGYAYRYEPVDKPTVGESKVAIATFIQLAADLVAASRQLVACAFLTPPIYDSSPDRRLELIAAAGGTFHPAANAEEARWFNPWRR</sequence>
<dbReference type="AlphaFoldDB" id="A0A506YC96"/>
<gene>
    <name evidence="1" type="ORF">FJ657_05380</name>
</gene>
<comment type="caution">
    <text evidence="1">The sequence shown here is derived from an EMBL/GenBank/DDBJ whole genome shotgun (WGS) entry which is preliminary data.</text>
</comment>
<evidence type="ECO:0000313" key="2">
    <source>
        <dbReference type="Proteomes" id="UP000316252"/>
    </source>
</evidence>